<dbReference type="Proteomes" id="UP000756703">
    <property type="component" value="Unassembled WGS sequence"/>
</dbReference>
<feature type="domain" description="Rod shape-determining protein MreC beta-barrel core" evidence="6">
    <location>
        <begin position="121"/>
        <end position="269"/>
    </location>
</feature>
<comment type="similarity">
    <text evidence="1">Belongs to the MreC family.</text>
</comment>
<dbReference type="InterPro" id="IPR007221">
    <property type="entry name" value="MreC"/>
</dbReference>
<evidence type="ECO:0000256" key="3">
    <source>
        <dbReference type="ARBA" id="ARBA00022960"/>
    </source>
</evidence>
<evidence type="ECO:0000259" key="6">
    <source>
        <dbReference type="Pfam" id="PF04085"/>
    </source>
</evidence>
<gene>
    <name evidence="7" type="ORF">HY473_02370</name>
</gene>
<comment type="caution">
    <text evidence="7">The sequence shown here is derived from an EMBL/GenBank/DDBJ whole genome shotgun (WGS) entry which is preliminary data.</text>
</comment>
<dbReference type="Gene3D" id="2.40.10.350">
    <property type="entry name" value="Rod shape-determining protein MreC, domain 2"/>
    <property type="match status" value="1"/>
</dbReference>
<accession>A0A932YZ13</accession>
<evidence type="ECO:0000256" key="4">
    <source>
        <dbReference type="ARBA" id="ARBA00032089"/>
    </source>
</evidence>
<dbReference type="Pfam" id="PF04085">
    <property type="entry name" value="MreC"/>
    <property type="match status" value="1"/>
</dbReference>
<evidence type="ECO:0000256" key="5">
    <source>
        <dbReference type="SAM" id="Phobius"/>
    </source>
</evidence>
<name>A0A932YZ13_9BACT</name>
<dbReference type="EMBL" id="JACQMI010000015">
    <property type="protein sequence ID" value="MBI4132906.1"/>
    <property type="molecule type" value="Genomic_DNA"/>
</dbReference>
<keyword evidence="3" id="KW-0133">Cell shape</keyword>
<evidence type="ECO:0000313" key="7">
    <source>
        <dbReference type="EMBL" id="MBI4132906.1"/>
    </source>
</evidence>
<protein>
    <recommendedName>
        <fullName evidence="2">Cell shape-determining protein MreC</fullName>
    </recommendedName>
    <alternativeName>
        <fullName evidence="4">Cell shape protein MreC</fullName>
    </alternativeName>
</protein>
<organism evidence="7 8">
    <name type="scientific">Candidatus Sungiibacteriota bacterium</name>
    <dbReference type="NCBI Taxonomy" id="2750080"/>
    <lineage>
        <taxon>Bacteria</taxon>
        <taxon>Candidatus Sungiibacteriota</taxon>
    </lineage>
</organism>
<keyword evidence="5" id="KW-1133">Transmembrane helix</keyword>
<dbReference type="PANTHER" id="PTHR34138">
    <property type="entry name" value="CELL SHAPE-DETERMINING PROTEIN MREC"/>
    <property type="match status" value="1"/>
</dbReference>
<dbReference type="GO" id="GO:0008360">
    <property type="term" value="P:regulation of cell shape"/>
    <property type="evidence" value="ECO:0007669"/>
    <property type="project" value="UniProtKB-KW"/>
</dbReference>
<dbReference type="InterPro" id="IPR042175">
    <property type="entry name" value="Cell/Rod_MreC_2"/>
</dbReference>
<evidence type="ECO:0000256" key="1">
    <source>
        <dbReference type="ARBA" id="ARBA00009369"/>
    </source>
</evidence>
<proteinExistence type="inferred from homology"/>
<feature type="transmembrane region" description="Helical" evidence="5">
    <location>
        <begin position="6"/>
        <end position="23"/>
    </location>
</feature>
<dbReference type="GO" id="GO:0005886">
    <property type="term" value="C:plasma membrane"/>
    <property type="evidence" value="ECO:0007669"/>
    <property type="project" value="TreeGrafter"/>
</dbReference>
<reference evidence="7" key="1">
    <citation type="submission" date="2020-07" db="EMBL/GenBank/DDBJ databases">
        <title>Huge and variable diversity of episymbiotic CPR bacteria and DPANN archaea in groundwater ecosystems.</title>
        <authorList>
            <person name="He C.Y."/>
            <person name="Keren R."/>
            <person name="Whittaker M."/>
            <person name="Farag I.F."/>
            <person name="Doudna J."/>
            <person name="Cate J.H.D."/>
            <person name="Banfield J.F."/>
        </authorList>
    </citation>
    <scope>NUCLEOTIDE SEQUENCE</scope>
    <source>
        <strain evidence="7">NC_groundwater_1225_Ag_S-0.1um_56_177</strain>
    </source>
</reference>
<dbReference type="Gene3D" id="2.40.10.340">
    <property type="entry name" value="Rod shape-determining protein MreC, domain 1"/>
    <property type="match status" value="1"/>
</dbReference>
<keyword evidence="5" id="KW-0812">Transmembrane</keyword>
<sequence>MFAKPNILRIILIGLAIGAGIFLSQGETPRRWSDQLLGGAISSFTAIRHSADWIRSWLGGGASARLRTLEDERVRLLAELAHREGILRENEVLRQALSLEEQGESGVIPASAVGFFREGRDEFLLLNRGARDGIGGGDVVVSRSGVLVGSVIEAGPRFSKVALLTSPTRSIDVLLAGGELRPVPQQGSGTGLRAIARGNNNRELVIDLVPQDADIKVGDLVVASPRATGGRRSLLIGEIREVRSAEHEVFKAIRAVHLFDPREEDVVVLLAP</sequence>
<dbReference type="InterPro" id="IPR042177">
    <property type="entry name" value="Cell/Rod_1"/>
</dbReference>
<keyword evidence="5" id="KW-0472">Membrane</keyword>
<evidence type="ECO:0000256" key="2">
    <source>
        <dbReference type="ARBA" id="ARBA00013855"/>
    </source>
</evidence>
<dbReference type="PANTHER" id="PTHR34138:SF1">
    <property type="entry name" value="CELL SHAPE-DETERMINING PROTEIN MREC"/>
    <property type="match status" value="1"/>
</dbReference>
<dbReference type="AlphaFoldDB" id="A0A932YZ13"/>
<dbReference type="InterPro" id="IPR055342">
    <property type="entry name" value="MreC_beta-barrel_core"/>
</dbReference>
<evidence type="ECO:0000313" key="8">
    <source>
        <dbReference type="Proteomes" id="UP000756703"/>
    </source>
</evidence>